<sequence length="68" mass="7940">MSASDRGPHPAHHAHSIRPNTPSSKPKARQETTRSQPTTNHHRLQRWDKQTKRLILQPNPENKHNIHF</sequence>
<comment type="caution">
    <text evidence="1">The sequence shown here is derived from an EMBL/GenBank/DDBJ whole genome shotgun (WGS) entry which is preliminary data.</text>
</comment>
<name>A0ACC0LI91_RHOML</name>
<dbReference type="EMBL" id="CM046399">
    <property type="protein sequence ID" value="KAI8527873.1"/>
    <property type="molecule type" value="Genomic_DNA"/>
</dbReference>
<organism evidence="1 2">
    <name type="scientific">Rhododendron molle</name>
    <name type="common">Chinese azalea</name>
    <name type="synonym">Azalea mollis</name>
    <dbReference type="NCBI Taxonomy" id="49168"/>
    <lineage>
        <taxon>Eukaryota</taxon>
        <taxon>Viridiplantae</taxon>
        <taxon>Streptophyta</taxon>
        <taxon>Embryophyta</taxon>
        <taxon>Tracheophyta</taxon>
        <taxon>Spermatophyta</taxon>
        <taxon>Magnoliopsida</taxon>
        <taxon>eudicotyledons</taxon>
        <taxon>Gunneridae</taxon>
        <taxon>Pentapetalae</taxon>
        <taxon>asterids</taxon>
        <taxon>Ericales</taxon>
        <taxon>Ericaceae</taxon>
        <taxon>Ericoideae</taxon>
        <taxon>Rhodoreae</taxon>
        <taxon>Rhododendron</taxon>
    </lineage>
</organism>
<evidence type="ECO:0000313" key="1">
    <source>
        <dbReference type="EMBL" id="KAI8527873.1"/>
    </source>
</evidence>
<proteinExistence type="predicted"/>
<evidence type="ECO:0000313" key="2">
    <source>
        <dbReference type="Proteomes" id="UP001062846"/>
    </source>
</evidence>
<protein>
    <submittedName>
        <fullName evidence="1">Uncharacterized protein</fullName>
    </submittedName>
</protein>
<accession>A0ACC0LI91</accession>
<gene>
    <name evidence="1" type="ORF">RHMOL_Rhmol12G0107700</name>
</gene>
<reference evidence="1" key="1">
    <citation type="submission" date="2022-02" db="EMBL/GenBank/DDBJ databases">
        <title>Plant Genome Project.</title>
        <authorList>
            <person name="Zhang R.-G."/>
        </authorList>
    </citation>
    <scope>NUCLEOTIDE SEQUENCE</scope>
    <source>
        <strain evidence="1">AT1</strain>
    </source>
</reference>
<keyword evidence="2" id="KW-1185">Reference proteome</keyword>
<dbReference type="Proteomes" id="UP001062846">
    <property type="component" value="Chromosome 12"/>
</dbReference>